<evidence type="ECO:0000313" key="4">
    <source>
        <dbReference type="Proteomes" id="UP000288805"/>
    </source>
</evidence>
<gene>
    <name evidence="3" type="ORF">CK203_070222</name>
</gene>
<reference evidence="3 4" key="1">
    <citation type="journal article" date="2018" name="PLoS Genet.">
        <title>Population sequencing reveals clonal diversity and ancestral inbreeding in the grapevine cultivar Chardonnay.</title>
        <authorList>
            <person name="Roach M.J."/>
            <person name="Johnson D.L."/>
            <person name="Bohlmann J."/>
            <person name="van Vuuren H.J."/>
            <person name="Jones S.J."/>
            <person name="Pretorius I.S."/>
            <person name="Schmidt S.A."/>
            <person name="Borneman A.R."/>
        </authorList>
    </citation>
    <scope>NUCLEOTIDE SEQUENCE [LARGE SCALE GENOMIC DNA]</scope>
    <source>
        <strain evidence="4">cv. Chardonnay</strain>
        <tissue evidence="3">Leaf</tissue>
    </source>
</reference>
<feature type="region of interest" description="Disordered" evidence="1">
    <location>
        <begin position="367"/>
        <end position="401"/>
    </location>
</feature>
<feature type="compositionally biased region" description="Polar residues" evidence="1">
    <location>
        <begin position="390"/>
        <end position="401"/>
    </location>
</feature>
<dbReference type="PANTHER" id="PTHR34427:SF5">
    <property type="entry name" value="DUF4283 DOMAIN-CONTAINING PROTEIN"/>
    <property type="match status" value="1"/>
</dbReference>
<evidence type="ECO:0000313" key="3">
    <source>
        <dbReference type="EMBL" id="RVW47179.1"/>
    </source>
</evidence>
<dbReference type="Pfam" id="PF14111">
    <property type="entry name" value="DUF4283"/>
    <property type="match status" value="1"/>
</dbReference>
<comment type="caution">
    <text evidence="3">The sequence shown here is derived from an EMBL/GenBank/DDBJ whole genome shotgun (WGS) entry which is preliminary data.</text>
</comment>
<evidence type="ECO:0000259" key="2">
    <source>
        <dbReference type="Pfam" id="PF14111"/>
    </source>
</evidence>
<accession>A0A438EHI0</accession>
<dbReference type="Proteomes" id="UP000288805">
    <property type="component" value="Unassembled WGS sequence"/>
</dbReference>
<evidence type="ECO:0000256" key="1">
    <source>
        <dbReference type="SAM" id="MobiDB-lite"/>
    </source>
</evidence>
<dbReference type="EMBL" id="QGNW01001287">
    <property type="protein sequence ID" value="RVW47179.1"/>
    <property type="molecule type" value="Genomic_DNA"/>
</dbReference>
<dbReference type="InterPro" id="IPR025558">
    <property type="entry name" value="DUF4283"/>
</dbReference>
<feature type="domain" description="DUF4283" evidence="2">
    <location>
        <begin position="144"/>
        <end position="228"/>
    </location>
</feature>
<protein>
    <recommendedName>
        <fullName evidence="2">DUF4283 domain-containing protein</fullName>
    </recommendedName>
</protein>
<organism evidence="3 4">
    <name type="scientific">Vitis vinifera</name>
    <name type="common">Grape</name>
    <dbReference type="NCBI Taxonomy" id="29760"/>
    <lineage>
        <taxon>Eukaryota</taxon>
        <taxon>Viridiplantae</taxon>
        <taxon>Streptophyta</taxon>
        <taxon>Embryophyta</taxon>
        <taxon>Tracheophyta</taxon>
        <taxon>Spermatophyta</taxon>
        <taxon>Magnoliopsida</taxon>
        <taxon>eudicotyledons</taxon>
        <taxon>Gunneridae</taxon>
        <taxon>Pentapetalae</taxon>
        <taxon>rosids</taxon>
        <taxon>Vitales</taxon>
        <taxon>Vitaceae</taxon>
        <taxon>Viteae</taxon>
        <taxon>Vitis</taxon>
    </lineage>
</organism>
<proteinExistence type="predicted"/>
<feature type="region of interest" description="Disordered" evidence="1">
    <location>
        <begin position="477"/>
        <end position="499"/>
    </location>
</feature>
<dbReference type="PANTHER" id="PTHR34427">
    <property type="entry name" value="DUF4283 DOMAIN PROTEIN"/>
    <property type="match status" value="1"/>
</dbReference>
<dbReference type="AlphaFoldDB" id="A0A438EHI0"/>
<sequence>MMPAKRGGRCWFAVDSKSFEISVEVYRERCKGIIVERSRGFTSVLLKGGRMEKGGLLESRANEAGRYFGRWVLLVEKLRFLGVLSWDEPRGTAASDGTGSIDGESEGKAQKSYVDVVKTRVKKLGEAVWLQLGEKDIPSERKLMDRCLVGRWGQSPLSDPDMSALESWGKSLWDIKGGLKFARLGGPLLLIEFKNKEKADKVLLRGNRWFTESILHLDRWDPKVGCSQNGERAKSVWVRVVGLPLHFWSQEAFRKIGDCCGGFIAVDENTANLKELRWARLLVRFEDLEWPSSLHVAVGSLCYAFQLWWEVKPGMSEVVSVIKNEKGKEREVRDDGEGDSRAGFKLVMEQMHRESAKVVKPCKVGEGGCRKKAQPSGTVSETVTEADRTTGGQHSAWGKSSCNRYSDQIPHPLFSLGKREISLFSTPSGWDGEGVAMARVSDRGKSSEAVGGAVMGPLRMILVDGREAEVSDLAGREFGTSEEASEGVSERVSQEDEEERVEEGNCVGILVARLNLAAI</sequence>
<name>A0A438EHI0_VITVI</name>